<keyword evidence="1" id="KW-0472">Membrane</keyword>
<proteinExistence type="predicted"/>
<evidence type="ECO:0000313" key="2">
    <source>
        <dbReference type="EMBL" id="CAD9273653.1"/>
    </source>
</evidence>
<evidence type="ECO:0000256" key="1">
    <source>
        <dbReference type="SAM" id="Phobius"/>
    </source>
</evidence>
<accession>A0A7S1UNN8</accession>
<organism evidence="2">
    <name type="scientific">Grammatophora oceanica</name>
    <dbReference type="NCBI Taxonomy" id="210454"/>
    <lineage>
        <taxon>Eukaryota</taxon>
        <taxon>Sar</taxon>
        <taxon>Stramenopiles</taxon>
        <taxon>Ochrophyta</taxon>
        <taxon>Bacillariophyta</taxon>
        <taxon>Fragilariophyceae</taxon>
        <taxon>Fragilariophycidae</taxon>
        <taxon>Rhabdonematales</taxon>
        <taxon>Grammatophoraceae</taxon>
        <taxon>Grammatophora</taxon>
    </lineage>
</organism>
<dbReference type="AlphaFoldDB" id="A0A7S1UNN8"/>
<protein>
    <submittedName>
        <fullName evidence="2">Uncharacterized protein</fullName>
    </submittedName>
</protein>
<feature type="transmembrane region" description="Helical" evidence="1">
    <location>
        <begin position="72"/>
        <end position="93"/>
    </location>
</feature>
<keyword evidence="1" id="KW-0812">Transmembrane</keyword>
<reference evidence="2" key="1">
    <citation type="submission" date="2021-01" db="EMBL/GenBank/DDBJ databases">
        <authorList>
            <person name="Corre E."/>
            <person name="Pelletier E."/>
            <person name="Niang G."/>
            <person name="Scheremetjew M."/>
            <person name="Finn R."/>
            <person name="Kale V."/>
            <person name="Holt S."/>
            <person name="Cochrane G."/>
            <person name="Meng A."/>
            <person name="Brown T."/>
            <person name="Cohen L."/>
        </authorList>
    </citation>
    <scope>NUCLEOTIDE SEQUENCE</scope>
    <source>
        <strain evidence="2">CCMP 410</strain>
    </source>
</reference>
<sequence length="175" mass="19769">MDRILLPQLRLEPYFDFKAFCVLATTLYRSIFYTTMTLEELNNPLVGADNGLATPTAEHNKLARPPAIKGHWCLIIVLVVSILLNVFLGVVVFQLKEYQYGEENGVLSIPTDFNASEDVNYIWYDLVMMCSPKPKVDNVTCTRNYENFDCFNDEEGISISGDFYGGVVTCGNDQK</sequence>
<gene>
    <name evidence="2" type="ORF">GOCE00092_LOCUS2561</name>
</gene>
<name>A0A7S1UNN8_9STRA</name>
<keyword evidence="1" id="KW-1133">Transmembrane helix</keyword>
<dbReference type="EMBL" id="HBGK01004844">
    <property type="protein sequence ID" value="CAD9273653.1"/>
    <property type="molecule type" value="Transcribed_RNA"/>
</dbReference>